<accession>A0AAD0NQZ9</accession>
<evidence type="ECO:0008006" key="5">
    <source>
        <dbReference type="Google" id="ProtNLM"/>
    </source>
</evidence>
<dbReference type="EMBL" id="CP015453">
    <property type="protein sequence ID" value="AWH96644.1"/>
    <property type="molecule type" value="Genomic_DNA"/>
</dbReference>
<evidence type="ECO:0000313" key="3">
    <source>
        <dbReference type="EMBL" id="AWH96644.1"/>
    </source>
</evidence>
<keyword evidence="2" id="KW-0732">Signal</keyword>
<evidence type="ECO:0000313" key="4">
    <source>
        <dbReference type="Proteomes" id="UP000244903"/>
    </source>
</evidence>
<protein>
    <recommendedName>
        <fullName evidence="5">Secreted protein</fullName>
    </recommendedName>
</protein>
<feature type="chain" id="PRO_5042116876" description="Secreted protein" evidence="2">
    <location>
        <begin position="29"/>
        <end position="180"/>
    </location>
</feature>
<reference evidence="3 4" key="1">
    <citation type="submission" date="2016-04" db="EMBL/GenBank/DDBJ databases">
        <title>Complete genome sequence of the haloalkaliphilic hydrocarbon-degrading bacterium Dietzia psychralcaliphila ILA-1T, isolated from a drain of a fish product-processing plant.</title>
        <authorList>
            <person name="Zhao J."/>
            <person name="Hu B."/>
            <person name="Geng S."/>
            <person name="Nie Y."/>
            <person name="Tang Y."/>
        </authorList>
    </citation>
    <scope>NUCLEOTIDE SEQUENCE [LARGE SCALE GENOMIC DNA]</scope>
    <source>
        <strain evidence="3 4">ILA-1</strain>
    </source>
</reference>
<feature type="signal peptide" evidence="2">
    <location>
        <begin position="1"/>
        <end position="28"/>
    </location>
</feature>
<feature type="region of interest" description="Disordered" evidence="1">
    <location>
        <begin position="128"/>
        <end position="180"/>
    </location>
</feature>
<gene>
    <name evidence="3" type="ORF">A6048_15410</name>
</gene>
<sequence length="180" mass="19171">MSTMLTRMLAGSAAALLSAAALSVPAQAQTEIVVPDPCDINYFDEQDMWEISWGSPFYSNQNLFDASSYGGLVDINGGGIPGYMEDDPDWRWLYVTRAQINQPGGVRVDYTFEDGTTWRAEVVPDINGCPAAKWTPNPEDDVDPDPTPGGGSLGSLFGSAQSSAEDDNDTNGVVPVSVVG</sequence>
<feature type="compositionally biased region" description="Low complexity" evidence="1">
    <location>
        <begin position="154"/>
        <end position="163"/>
    </location>
</feature>
<evidence type="ECO:0000256" key="1">
    <source>
        <dbReference type="SAM" id="MobiDB-lite"/>
    </source>
</evidence>
<dbReference type="RefSeq" id="WP_107746756.1">
    <property type="nucleotide sequence ID" value="NZ_CP015453.1"/>
</dbReference>
<evidence type="ECO:0000256" key="2">
    <source>
        <dbReference type="SAM" id="SignalP"/>
    </source>
</evidence>
<keyword evidence="4" id="KW-1185">Reference proteome</keyword>
<organism evidence="3 4">
    <name type="scientific">Dietzia psychralcaliphila</name>
    <dbReference type="NCBI Taxonomy" id="139021"/>
    <lineage>
        <taxon>Bacteria</taxon>
        <taxon>Bacillati</taxon>
        <taxon>Actinomycetota</taxon>
        <taxon>Actinomycetes</taxon>
        <taxon>Mycobacteriales</taxon>
        <taxon>Dietziaceae</taxon>
        <taxon>Dietzia</taxon>
    </lineage>
</organism>
<dbReference type="AlphaFoldDB" id="A0AAD0NQZ9"/>
<proteinExistence type="predicted"/>
<dbReference type="Proteomes" id="UP000244903">
    <property type="component" value="Chromosome"/>
</dbReference>
<name>A0AAD0NQZ9_9ACTN</name>
<dbReference type="KEGG" id="dpc:A6048_15410"/>